<evidence type="ECO:0000313" key="3">
    <source>
        <dbReference type="Proteomes" id="UP000186819"/>
    </source>
</evidence>
<dbReference type="RefSeq" id="WP_076602822.1">
    <property type="nucleotide sequence ID" value="NZ_FTMD01000009.1"/>
</dbReference>
<reference evidence="3" key="1">
    <citation type="submission" date="2017-01" db="EMBL/GenBank/DDBJ databases">
        <authorList>
            <person name="Varghese N."/>
            <person name="Submissions S."/>
        </authorList>
    </citation>
    <scope>NUCLEOTIDE SEQUENCE [LARGE SCALE GENOMIC DNA]</scope>
    <source>
        <strain evidence="3">ATCC 51758</strain>
    </source>
</reference>
<gene>
    <name evidence="2" type="ORF">SAMN05421829_10994</name>
</gene>
<dbReference type="EMBL" id="FTMD01000009">
    <property type="protein sequence ID" value="SIR04987.1"/>
    <property type="molecule type" value="Genomic_DNA"/>
</dbReference>
<dbReference type="AlphaFoldDB" id="A0A1N6XRP9"/>
<dbReference type="OrthoDB" id="8562123at2"/>
<feature type="compositionally biased region" description="Basic and acidic residues" evidence="1">
    <location>
        <begin position="77"/>
        <end position="96"/>
    </location>
</feature>
<evidence type="ECO:0000313" key="2">
    <source>
        <dbReference type="EMBL" id="SIR04987.1"/>
    </source>
</evidence>
<keyword evidence="3" id="KW-1185">Reference proteome</keyword>
<protein>
    <submittedName>
        <fullName evidence="2">Uncharacterized protein</fullName>
    </submittedName>
</protein>
<accession>A0A1N6XRP9</accession>
<organism evidence="2 3">
    <name type="scientific">Aromatoleum tolulyticum</name>
    <dbReference type="NCBI Taxonomy" id="34027"/>
    <lineage>
        <taxon>Bacteria</taxon>
        <taxon>Pseudomonadati</taxon>
        <taxon>Pseudomonadota</taxon>
        <taxon>Betaproteobacteria</taxon>
        <taxon>Rhodocyclales</taxon>
        <taxon>Rhodocyclaceae</taxon>
        <taxon>Aromatoleum</taxon>
    </lineage>
</organism>
<evidence type="ECO:0000256" key="1">
    <source>
        <dbReference type="SAM" id="MobiDB-lite"/>
    </source>
</evidence>
<dbReference type="Proteomes" id="UP000186819">
    <property type="component" value="Unassembled WGS sequence"/>
</dbReference>
<dbReference type="STRING" id="34027.SAMN05421829_10994"/>
<proteinExistence type="predicted"/>
<dbReference type="Pfam" id="PF20126">
    <property type="entry name" value="TumE"/>
    <property type="match status" value="1"/>
</dbReference>
<name>A0A1N6XRP9_9RHOO</name>
<feature type="region of interest" description="Disordered" evidence="1">
    <location>
        <begin position="77"/>
        <end position="100"/>
    </location>
</feature>
<sequence>MSLHIELADRIDRTFGARMPQPVEHKQDALLVHLGNGVTLTVRYAANDAYSLRWNFGDAELGIDTAPLHRELATFPNHLHDRDGQVRPDPLTRPDDTPTDNVSRVIEALLVDPTLGLR</sequence>
<dbReference type="InterPro" id="IPR045397">
    <property type="entry name" value="TumE-like"/>
</dbReference>